<dbReference type="GO" id="GO:0046983">
    <property type="term" value="F:protein dimerization activity"/>
    <property type="evidence" value="ECO:0007669"/>
    <property type="project" value="InterPro"/>
</dbReference>
<proteinExistence type="predicted"/>
<dbReference type="AlphaFoldDB" id="E2AYK6"/>
<feature type="non-terminal residue" evidence="2">
    <location>
        <position position="1"/>
    </location>
</feature>
<dbReference type="EMBL" id="GL443926">
    <property type="protein sequence ID" value="EFN61480.1"/>
    <property type="molecule type" value="Genomic_DNA"/>
</dbReference>
<evidence type="ECO:0000313" key="3">
    <source>
        <dbReference type="Proteomes" id="UP000000311"/>
    </source>
</evidence>
<dbReference type="InterPro" id="IPR008906">
    <property type="entry name" value="HATC_C_dom"/>
</dbReference>
<dbReference type="Pfam" id="PF05699">
    <property type="entry name" value="Dimer_Tnp_hAT"/>
    <property type="match status" value="1"/>
</dbReference>
<evidence type="ECO:0000259" key="1">
    <source>
        <dbReference type="Pfam" id="PF05699"/>
    </source>
</evidence>
<reference evidence="2 3" key="1">
    <citation type="journal article" date="2010" name="Science">
        <title>Genomic comparison of the ants Camponotus floridanus and Harpegnathos saltator.</title>
        <authorList>
            <person name="Bonasio R."/>
            <person name="Zhang G."/>
            <person name="Ye C."/>
            <person name="Mutti N.S."/>
            <person name="Fang X."/>
            <person name="Qin N."/>
            <person name="Donahue G."/>
            <person name="Yang P."/>
            <person name="Li Q."/>
            <person name="Li C."/>
            <person name="Zhang P."/>
            <person name="Huang Z."/>
            <person name="Berger S.L."/>
            <person name="Reinberg D."/>
            <person name="Wang J."/>
            <person name="Liebig J."/>
        </authorList>
    </citation>
    <scope>NUCLEOTIDE SEQUENCE [LARGE SCALE GENOMIC DNA]</scope>
    <source>
        <strain evidence="3">C129</strain>
    </source>
</reference>
<feature type="non-terminal residue" evidence="2">
    <location>
        <position position="78"/>
    </location>
</feature>
<dbReference type="InParanoid" id="E2AYK6"/>
<feature type="domain" description="HAT C-terminal dimerisation" evidence="1">
    <location>
        <begin position="14"/>
        <end position="68"/>
    </location>
</feature>
<protein>
    <recommendedName>
        <fullName evidence="1">HAT C-terminal dimerisation domain-containing protein</fullName>
    </recommendedName>
</protein>
<gene>
    <name evidence="2" type="ORF">EAG_00620</name>
</gene>
<sequence length="78" mass="8917">FWRTVKNFKNLDGEDKYENVLKVVNFFFSLPFSNAIVERLFSVLKLVKTYKRNRIGSESLAGILCTREGIGNTGINSI</sequence>
<organism evidence="3">
    <name type="scientific">Camponotus floridanus</name>
    <name type="common">Florida carpenter ant</name>
    <dbReference type="NCBI Taxonomy" id="104421"/>
    <lineage>
        <taxon>Eukaryota</taxon>
        <taxon>Metazoa</taxon>
        <taxon>Ecdysozoa</taxon>
        <taxon>Arthropoda</taxon>
        <taxon>Hexapoda</taxon>
        <taxon>Insecta</taxon>
        <taxon>Pterygota</taxon>
        <taxon>Neoptera</taxon>
        <taxon>Endopterygota</taxon>
        <taxon>Hymenoptera</taxon>
        <taxon>Apocrita</taxon>
        <taxon>Aculeata</taxon>
        <taxon>Formicoidea</taxon>
        <taxon>Formicidae</taxon>
        <taxon>Formicinae</taxon>
        <taxon>Camponotus</taxon>
    </lineage>
</organism>
<evidence type="ECO:0000313" key="2">
    <source>
        <dbReference type="EMBL" id="EFN61480.1"/>
    </source>
</evidence>
<dbReference type="Proteomes" id="UP000000311">
    <property type="component" value="Unassembled WGS sequence"/>
</dbReference>
<keyword evidence="3" id="KW-1185">Reference proteome</keyword>
<name>E2AYK6_CAMFO</name>
<accession>E2AYK6</accession>